<comment type="caution">
    <text evidence="1">The sequence shown here is derived from an EMBL/GenBank/DDBJ whole genome shotgun (WGS) entry which is preliminary data.</text>
</comment>
<organism evidence="1">
    <name type="scientific">Actinoplanes campanulatus</name>
    <dbReference type="NCBI Taxonomy" id="113559"/>
    <lineage>
        <taxon>Bacteria</taxon>
        <taxon>Bacillati</taxon>
        <taxon>Actinomycetota</taxon>
        <taxon>Actinomycetes</taxon>
        <taxon>Micromonosporales</taxon>
        <taxon>Micromonosporaceae</taxon>
        <taxon>Actinoplanes</taxon>
    </lineage>
</organism>
<accession>A0ABQ3WXI4</accession>
<proteinExistence type="predicted"/>
<gene>
    <name evidence="1" type="ORF">Aca07nite_81930</name>
</gene>
<dbReference type="EMBL" id="BOMF01000164">
    <property type="protein sequence ID" value="GID50918.1"/>
    <property type="molecule type" value="Genomic_DNA"/>
</dbReference>
<name>A0ABQ3WXI4_9ACTN</name>
<evidence type="ECO:0000313" key="1">
    <source>
        <dbReference type="EMBL" id="GID50918.1"/>
    </source>
</evidence>
<protein>
    <submittedName>
        <fullName evidence="1">Uncharacterized protein</fullName>
    </submittedName>
</protein>
<sequence>MRAWYPSPVTDGDRYGGRVKYSRLSTGDQPLDGGWHAFVRYPPKTDINKVTIRPFGDADVRG</sequence>
<reference evidence="1" key="1">
    <citation type="submission" date="2021-01" db="EMBL/GenBank/DDBJ databases">
        <title>Whole genome shotgun sequence of Actinoplanes capillaceus NBRC 16408.</title>
        <authorList>
            <person name="Komaki H."/>
            <person name="Tamura T."/>
        </authorList>
    </citation>
    <scope>NUCLEOTIDE SEQUENCE [LARGE SCALE GENOMIC DNA]</scope>
    <source>
        <strain evidence="1">NBRC 16408</strain>
    </source>
</reference>